<proteinExistence type="inferred from homology"/>
<keyword evidence="8" id="KW-1185">Reference proteome</keyword>
<dbReference type="EMBL" id="BEXT01000001">
    <property type="protein sequence ID" value="GBC62977.1"/>
    <property type="molecule type" value="Genomic_DNA"/>
</dbReference>
<keyword evidence="4" id="KW-0479">Metal-binding</keyword>
<dbReference type="PROSITE" id="PS00723">
    <property type="entry name" value="POLYPRENYL_SYNTHASE_1"/>
    <property type="match status" value="1"/>
</dbReference>
<evidence type="ECO:0000256" key="4">
    <source>
        <dbReference type="ARBA" id="ARBA00022723"/>
    </source>
</evidence>
<evidence type="ECO:0000313" key="7">
    <source>
        <dbReference type="EMBL" id="GBC62977.1"/>
    </source>
</evidence>
<dbReference type="GO" id="GO:0046872">
    <property type="term" value="F:metal ion binding"/>
    <property type="evidence" value="ECO:0007669"/>
    <property type="project" value="UniProtKB-KW"/>
</dbReference>
<dbReference type="InterPro" id="IPR008949">
    <property type="entry name" value="Isoprenoid_synthase_dom_sf"/>
</dbReference>
<evidence type="ECO:0000256" key="5">
    <source>
        <dbReference type="ARBA" id="ARBA00022842"/>
    </source>
</evidence>
<dbReference type="SUPFAM" id="SSF48576">
    <property type="entry name" value="Terpenoid synthases"/>
    <property type="match status" value="1"/>
</dbReference>
<dbReference type="InterPro" id="IPR033749">
    <property type="entry name" value="Polyprenyl_synt_CS"/>
</dbReference>
<accession>A0A401G1A6</accession>
<gene>
    <name evidence="7" type="ORF">DENIS_3963</name>
</gene>
<comment type="similarity">
    <text evidence="2 6">Belongs to the FPP/GGPP synthase family.</text>
</comment>
<dbReference type="Proteomes" id="UP000288096">
    <property type="component" value="Unassembled WGS sequence"/>
</dbReference>
<sequence length="326" mass="35603">MSDLKRKILDRTQADLAAIEAALRDNLGARMALVDEVAGHILFSGGKRLRPLLMVLAARLCGYDGKRDTFFSTIFEYLHVATLLHDDLVDGADLRRGKAAAYQVYGNSVAVLTGDFLLARSLSIAAETQSPAVIRVIAGITEEMSQGEIDQMMRRENLGLTEAEYMEIIRRKTAVLIEGACRVGALISGASAEETDALTGYGFHMGIAFQMADDLLDYVADTAVLGKAVGADLREGKLTLPVIHALQHAEPEDRARMTEIITRRDFSVSDFEGFSRLLRTCGGIDYTRAQAESHIRTAKERLGIFGDSEAKGVLTDIADYALDRKS</sequence>
<dbReference type="Pfam" id="PF00348">
    <property type="entry name" value="polyprenyl_synt"/>
    <property type="match status" value="1"/>
</dbReference>
<reference evidence="8" key="2">
    <citation type="submission" date="2019-01" db="EMBL/GenBank/DDBJ databases">
        <title>Genome sequence of Desulfonema ishimotonii strain Tokyo 01.</title>
        <authorList>
            <person name="Fukui M."/>
        </authorList>
    </citation>
    <scope>NUCLEOTIDE SEQUENCE [LARGE SCALE GENOMIC DNA]</scope>
    <source>
        <strain evidence="8">Tokyo 01</strain>
    </source>
</reference>
<dbReference type="RefSeq" id="WP_124330102.1">
    <property type="nucleotide sequence ID" value="NZ_BEXT01000001.1"/>
</dbReference>
<dbReference type="SFLD" id="SFLDS00005">
    <property type="entry name" value="Isoprenoid_Synthase_Type_I"/>
    <property type="match status" value="1"/>
</dbReference>
<organism evidence="7 8">
    <name type="scientific">Desulfonema ishimotonii</name>
    <dbReference type="NCBI Taxonomy" id="45657"/>
    <lineage>
        <taxon>Bacteria</taxon>
        <taxon>Pseudomonadati</taxon>
        <taxon>Thermodesulfobacteriota</taxon>
        <taxon>Desulfobacteria</taxon>
        <taxon>Desulfobacterales</taxon>
        <taxon>Desulfococcaceae</taxon>
        <taxon>Desulfonema</taxon>
    </lineage>
</organism>
<dbReference type="Gene3D" id="1.10.600.10">
    <property type="entry name" value="Farnesyl Diphosphate Synthase"/>
    <property type="match status" value="1"/>
</dbReference>
<dbReference type="PROSITE" id="PS00444">
    <property type="entry name" value="POLYPRENYL_SYNTHASE_2"/>
    <property type="match status" value="1"/>
</dbReference>
<dbReference type="GO" id="GO:0004659">
    <property type="term" value="F:prenyltransferase activity"/>
    <property type="evidence" value="ECO:0007669"/>
    <property type="project" value="InterPro"/>
</dbReference>
<evidence type="ECO:0000256" key="3">
    <source>
        <dbReference type="ARBA" id="ARBA00022679"/>
    </source>
</evidence>
<keyword evidence="3 6" id="KW-0808">Transferase</keyword>
<evidence type="ECO:0000256" key="6">
    <source>
        <dbReference type="RuleBase" id="RU004466"/>
    </source>
</evidence>
<comment type="caution">
    <text evidence="7">The sequence shown here is derived from an EMBL/GenBank/DDBJ whole genome shotgun (WGS) entry which is preliminary data.</text>
</comment>
<evidence type="ECO:0000313" key="8">
    <source>
        <dbReference type="Proteomes" id="UP000288096"/>
    </source>
</evidence>
<reference evidence="8" key="1">
    <citation type="submission" date="2017-11" db="EMBL/GenBank/DDBJ databases">
        <authorList>
            <person name="Watanabe M."/>
            <person name="Kojima H."/>
        </authorList>
    </citation>
    <scope>NUCLEOTIDE SEQUENCE [LARGE SCALE GENOMIC DNA]</scope>
    <source>
        <strain evidence="8">Tokyo 01</strain>
    </source>
</reference>
<keyword evidence="5" id="KW-0460">Magnesium</keyword>
<dbReference type="PANTHER" id="PTHR12001:SF69">
    <property type="entry name" value="ALL TRANS-POLYPRENYL-DIPHOSPHATE SYNTHASE PDSS1"/>
    <property type="match status" value="1"/>
</dbReference>
<dbReference type="OrthoDB" id="9805316at2"/>
<dbReference type="CDD" id="cd00685">
    <property type="entry name" value="Trans_IPPS_HT"/>
    <property type="match status" value="1"/>
</dbReference>
<evidence type="ECO:0000256" key="1">
    <source>
        <dbReference type="ARBA" id="ARBA00001946"/>
    </source>
</evidence>
<dbReference type="InterPro" id="IPR000092">
    <property type="entry name" value="Polyprenyl_synt"/>
</dbReference>
<dbReference type="AlphaFoldDB" id="A0A401G1A6"/>
<evidence type="ECO:0000256" key="2">
    <source>
        <dbReference type="ARBA" id="ARBA00006706"/>
    </source>
</evidence>
<comment type="cofactor">
    <cofactor evidence="1">
        <name>Mg(2+)</name>
        <dbReference type="ChEBI" id="CHEBI:18420"/>
    </cofactor>
</comment>
<dbReference type="PANTHER" id="PTHR12001">
    <property type="entry name" value="GERANYLGERANYL PYROPHOSPHATE SYNTHASE"/>
    <property type="match status" value="1"/>
</dbReference>
<protein>
    <submittedName>
        <fullName evidence="7">Polyprenyl synthetase</fullName>
    </submittedName>
</protein>
<name>A0A401G1A6_9BACT</name>
<dbReference type="GO" id="GO:0008299">
    <property type="term" value="P:isoprenoid biosynthetic process"/>
    <property type="evidence" value="ECO:0007669"/>
    <property type="project" value="InterPro"/>
</dbReference>